<name>A0A0W8FKZ5_9ZZZZ</name>
<dbReference type="EMBL" id="LNQE01001120">
    <property type="protein sequence ID" value="KUG20979.1"/>
    <property type="molecule type" value="Genomic_DNA"/>
</dbReference>
<sequence>MQNGELKILMDIKALIEEIASQSTFQGTYTFEEMTRYAAAHPVHGVGVSRSDSGTFALIFAGGDAEGAIYADDKGVLFGDKAVYQLREMEEFQLYRVAPDIVDALIARSRVYEKGHLKKNSSMDIPAIGGGAQLRPGVLCLTVKECEVPRAGMSVSIRKGKHVLATETTLGDGKVYFKLLSGQYTCVIMDRGREITRFMFDFNARHVESTVDIGSA</sequence>
<reference evidence="1" key="1">
    <citation type="journal article" date="2015" name="Proc. Natl. Acad. Sci. U.S.A.">
        <title>Networks of energetic and metabolic interactions define dynamics in microbial communities.</title>
        <authorList>
            <person name="Embree M."/>
            <person name="Liu J.K."/>
            <person name="Al-Bassam M.M."/>
            <person name="Zengler K."/>
        </authorList>
    </citation>
    <scope>NUCLEOTIDE SEQUENCE</scope>
</reference>
<proteinExistence type="predicted"/>
<protein>
    <submittedName>
        <fullName evidence="1">Uncharacterized protein</fullName>
    </submittedName>
</protein>
<organism evidence="1">
    <name type="scientific">hydrocarbon metagenome</name>
    <dbReference type="NCBI Taxonomy" id="938273"/>
    <lineage>
        <taxon>unclassified sequences</taxon>
        <taxon>metagenomes</taxon>
        <taxon>ecological metagenomes</taxon>
    </lineage>
</organism>
<dbReference type="AlphaFoldDB" id="A0A0W8FKZ5"/>
<accession>A0A0W8FKZ5</accession>
<comment type="caution">
    <text evidence="1">The sequence shown here is derived from an EMBL/GenBank/DDBJ whole genome shotgun (WGS) entry which is preliminary data.</text>
</comment>
<evidence type="ECO:0000313" key="1">
    <source>
        <dbReference type="EMBL" id="KUG20979.1"/>
    </source>
</evidence>
<gene>
    <name evidence="1" type="ORF">ASZ90_009275</name>
</gene>